<feature type="non-terminal residue" evidence="2">
    <location>
        <position position="1"/>
    </location>
</feature>
<sequence>VSGAGGCGAWAAAGADGRCRAGLAELRARRDELSGRIQEQEAERSRLQRRIWALTERLAGTSESLARDLAARAELDRTIAETEVAYGQV</sequence>
<keyword evidence="3" id="KW-1185">Reference proteome</keyword>
<organism evidence="2 3">
    <name type="scientific">Eolophus roseicapilla</name>
    <name type="common">Galah cockatoo</name>
    <name type="synonym">Cacatua roseicapilla</name>
    <dbReference type="NCBI Taxonomy" id="176039"/>
    <lineage>
        <taxon>Eukaryota</taxon>
        <taxon>Metazoa</taxon>
        <taxon>Chordata</taxon>
        <taxon>Craniata</taxon>
        <taxon>Vertebrata</taxon>
        <taxon>Euteleostomi</taxon>
        <taxon>Archelosauria</taxon>
        <taxon>Archosauria</taxon>
        <taxon>Dinosauria</taxon>
        <taxon>Saurischia</taxon>
        <taxon>Theropoda</taxon>
        <taxon>Coelurosauria</taxon>
        <taxon>Aves</taxon>
        <taxon>Neognathae</taxon>
        <taxon>Neoaves</taxon>
        <taxon>Telluraves</taxon>
        <taxon>Australaves</taxon>
        <taxon>Psittaciformes</taxon>
        <taxon>Cacatuidae</taxon>
        <taxon>Eolophus</taxon>
    </lineage>
</organism>
<proteinExistence type="predicted"/>
<accession>A0A851XMQ8</accession>
<evidence type="ECO:0000256" key="1">
    <source>
        <dbReference type="SAM" id="Coils"/>
    </source>
</evidence>
<gene>
    <name evidence="2" type="primary">Ssna1_1</name>
    <name evidence="2" type="ORF">EOLROS_R14854</name>
</gene>
<dbReference type="GO" id="GO:0048675">
    <property type="term" value="P:axon extension"/>
    <property type="evidence" value="ECO:0007669"/>
    <property type="project" value="TreeGrafter"/>
</dbReference>
<feature type="non-terminal residue" evidence="2">
    <location>
        <position position="89"/>
    </location>
</feature>
<dbReference type="PANTHER" id="PTHR28661:SF1">
    <property type="entry name" value="MICROTUBULE NUCLEATION FACTOR SSNA1"/>
    <property type="match status" value="1"/>
</dbReference>
<evidence type="ECO:0000313" key="3">
    <source>
        <dbReference type="Proteomes" id="UP000637704"/>
    </source>
</evidence>
<dbReference type="PANTHER" id="PTHR28661">
    <property type="entry name" value="SJOEGREN SYNDROME NUCLEAR AUTOANTIGEN 1"/>
    <property type="match status" value="1"/>
</dbReference>
<dbReference type="InterPro" id="IPR033362">
    <property type="entry name" value="SSNA1_fam"/>
</dbReference>
<dbReference type="GO" id="GO:0036064">
    <property type="term" value="C:ciliary basal body"/>
    <property type="evidence" value="ECO:0007669"/>
    <property type="project" value="TreeGrafter"/>
</dbReference>
<evidence type="ECO:0000313" key="2">
    <source>
        <dbReference type="EMBL" id="NXD66723.1"/>
    </source>
</evidence>
<dbReference type="AlphaFoldDB" id="A0A851XMQ8"/>
<dbReference type="EMBL" id="WBNI01000301">
    <property type="protein sequence ID" value="NXD66723.1"/>
    <property type="molecule type" value="Genomic_DNA"/>
</dbReference>
<dbReference type="GO" id="GO:0005813">
    <property type="term" value="C:centrosome"/>
    <property type="evidence" value="ECO:0007669"/>
    <property type="project" value="TreeGrafter"/>
</dbReference>
<name>A0A851XMQ8_EOLRO</name>
<feature type="coiled-coil region" evidence="1">
    <location>
        <begin position="23"/>
        <end position="57"/>
    </location>
</feature>
<reference evidence="2" key="1">
    <citation type="submission" date="2019-09" db="EMBL/GenBank/DDBJ databases">
        <title>Bird 10,000 Genomes (B10K) Project - Family phase.</title>
        <authorList>
            <person name="Zhang G."/>
        </authorList>
    </citation>
    <scope>NUCLEOTIDE SEQUENCE</scope>
    <source>
        <strain evidence="2">B10K-DU-025-06</strain>
        <tissue evidence="2">Mixed tissue sample</tissue>
    </source>
</reference>
<dbReference type="GO" id="GO:0030424">
    <property type="term" value="C:axon"/>
    <property type="evidence" value="ECO:0007669"/>
    <property type="project" value="TreeGrafter"/>
</dbReference>
<keyword evidence="1" id="KW-0175">Coiled coil</keyword>
<comment type="caution">
    <text evidence="2">The sequence shown here is derived from an EMBL/GenBank/DDBJ whole genome shotgun (WGS) entry which is preliminary data.</text>
</comment>
<protein>
    <submittedName>
        <fullName evidence="2">SSNA1 protein</fullName>
    </submittedName>
</protein>
<dbReference type="Proteomes" id="UP000637704">
    <property type="component" value="Unassembled WGS sequence"/>
</dbReference>